<proteinExistence type="predicted"/>
<dbReference type="AlphaFoldDB" id="A0A4Y3IQF0"/>
<keyword evidence="4" id="KW-1185">Reference proteome</keyword>
<evidence type="ECO:0000256" key="2">
    <source>
        <dbReference type="SAM" id="SignalP"/>
    </source>
</evidence>
<dbReference type="EMBL" id="BJLH01000009">
    <property type="protein sequence ID" value="GEA61084.1"/>
    <property type="molecule type" value="Genomic_DNA"/>
</dbReference>
<protein>
    <submittedName>
        <fullName evidence="3">Uncharacterized protein</fullName>
    </submittedName>
</protein>
<sequence>MKILTTLLLTSLFVAPVALASSINFSANLGSGNGYTWDDPSERPGGGRAWEDPSERTGGGYTWEDPSERTGGGYTWEDPSERTGGGYHRG</sequence>
<reference evidence="3 4" key="1">
    <citation type="submission" date="2019-06" db="EMBL/GenBank/DDBJ databases">
        <title>Whole genome shotgun sequence of Vibrio comitans NBRC 102076.</title>
        <authorList>
            <person name="Hosoyama A."/>
            <person name="Uohara A."/>
            <person name="Ohji S."/>
            <person name="Ichikawa N."/>
        </authorList>
    </citation>
    <scope>NUCLEOTIDE SEQUENCE [LARGE SCALE GENOMIC DNA]</scope>
    <source>
        <strain evidence="3 4">NBRC 102076</strain>
    </source>
</reference>
<organism evidence="3 4">
    <name type="scientific">Vibrio comitans NBRC 102076</name>
    <dbReference type="NCBI Taxonomy" id="1219078"/>
    <lineage>
        <taxon>Bacteria</taxon>
        <taxon>Pseudomonadati</taxon>
        <taxon>Pseudomonadota</taxon>
        <taxon>Gammaproteobacteria</taxon>
        <taxon>Vibrionales</taxon>
        <taxon>Vibrionaceae</taxon>
        <taxon>Vibrio</taxon>
    </lineage>
</organism>
<comment type="caution">
    <text evidence="3">The sequence shown here is derived from an EMBL/GenBank/DDBJ whole genome shotgun (WGS) entry which is preliminary data.</text>
</comment>
<dbReference type="Proteomes" id="UP000318242">
    <property type="component" value="Unassembled WGS sequence"/>
</dbReference>
<dbReference type="RefSeq" id="WP_141271471.1">
    <property type="nucleotide sequence ID" value="NZ_BJLH01000009.1"/>
</dbReference>
<dbReference type="OrthoDB" id="5896376at2"/>
<keyword evidence="2" id="KW-0732">Signal</keyword>
<gene>
    <name evidence="3" type="ORF">VCO01S_22770</name>
</gene>
<accession>A0A4Y3IQF0</accession>
<feature type="region of interest" description="Disordered" evidence="1">
    <location>
        <begin position="31"/>
        <end position="90"/>
    </location>
</feature>
<feature type="chain" id="PRO_5021311185" evidence="2">
    <location>
        <begin position="21"/>
        <end position="90"/>
    </location>
</feature>
<evidence type="ECO:0000313" key="3">
    <source>
        <dbReference type="EMBL" id="GEA61084.1"/>
    </source>
</evidence>
<feature type="signal peptide" evidence="2">
    <location>
        <begin position="1"/>
        <end position="20"/>
    </location>
</feature>
<evidence type="ECO:0000256" key="1">
    <source>
        <dbReference type="SAM" id="MobiDB-lite"/>
    </source>
</evidence>
<evidence type="ECO:0000313" key="4">
    <source>
        <dbReference type="Proteomes" id="UP000318242"/>
    </source>
</evidence>
<name>A0A4Y3IQF0_9VIBR</name>